<organism evidence="1">
    <name type="scientific">Arundo donax</name>
    <name type="common">Giant reed</name>
    <name type="synonym">Donax arundinaceus</name>
    <dbReference type="NCBI Taxonomy" id="35708"/>
    <lineage>
        <taxon>Eukaryota</taxon>
        <taxon>Viridiplantae</taxon>
        <taxon>Streptophyta</taxon>
        <taxon>Embryophyta</taxon>
        <taxon>Tracheophyta</taxon>
        <taxon>Spermatophyta</taxon>
        <taxon>Magnoliopsida</taxon>
        <taxon>Liliopsida</taxon>
        <taxon>Poales</taxon>
        <taxon>Poaceae</taxon>
        <taxon>PACMAD clade</taxon>
        <taxon>Arundinoideae</taxon>
        <taxon>Arundineae</taxon>
        <taxon>Arundo</taxon>
    </lineage>
</organism>
<name>A0A0A8ZHA0_ARUDO</name>
<evidence type="ECO:0000313" key="1">
    <source>
        <dbReference type="EMBL" id="JAD38171.1"/>
    </source>
</evidence>
<accession>A0A0A8ZHA0</accession>
<dbReference type="EMBL" id="GBRH01259724">
    <property type="protein sequence ID" value="JAD38171.1"/>
    <property type="molecule type" value="Transcribed_RNA"/>
</dbReference>
<reference evidence="1" key="2">
    <citation type="journal article" date="2015" name="Data Brief">
        <title>Shoot transcriptome of the giant reed, Arundo donax.</title>
        <authorList>
            <person name="Barrero R.A."/>
            <person name="Guerrero F.D."/>
            <person name="Moolhuijzen P."/>
            <person name="Goolsby J.A."/>
            <person name="Tidwell J."/>
            <person name="Bellgard S.E."/>
            <person name="Bellgard M.I."/>
        </authorList>
    </citation>
    <scope>NUCLEOTIDE SEQUENCE</scope>
    <source>
        <tissue evidence="1">Shoot tissue taken approximately 20 cm above the soil surface</tissue>
    </source>
</reference>
<reference evidence="1" key="1">
    <citation type="submission" date="2014-09" db="EMBL/GenBank/DDBJ databases">
        <authorList>
            <person name="Magalhaes I.L.F."/>
            <person name="Oliveira U."/>
            <person name="Santos F.R."/>
            <person name="Vidigal T.H.D.A."/>
            <person name="Brescovit A.D."/>
            <person name="Santos A.J."/>
        </authorList>
    </citation>
    <scope>NUCLEOTIDE SEQUENCE</scope>
    <source>
        <tissue evidence="1">Shoot tissue taken approximately 20 cm above the soil surface</tissue>
    </source>
</reference>
<protein>
    <submittedName>
        <fullName evidence="1">Uncharacterized protein</fullName>
    </submittedName>
</protein>
<proteinExistence type="predicted"/>
<dbReference type="AlphaFoldDB" id="A0A0A8ZHA0"/>
<sequence length="50" mass="5824">MDQVKNLEDFKDRLRELLSGTLSMQTMLQVDKIINILSEMFPDPARQVQS</sequence>